<dbReference type="AlphaFoldDB" id="A0A8H4T2V8"/>
<reference evidence="1" key="2">
    <citation type="submission" date="2020-05" db="EMBL/GenBank/DDBJ databases">
        <authorList>
            <person name="Kim H.-S."/>
            <person name="Proctor R.H."/>
            <person name="Brown D.W."/>
        </authorList>
    </citation>
    <scope>NUCLEOTIDE SEQUENCE</scope>
    <source>
        <strain evidence="1">NRRL 20472</strain>
    </source>
</reference>
<gene>
    <name evidence="1" type="ORF">FSARC_13258</name>
</gene>
<dbReference type="OrthoDB" id="3235083at2759"/>
<name>A0A8H4T2V8_9HYPO</name>
<proteinExistence type="predicted"/>
<protein>
    <submittedName>
        <fullName evidence="1">Uncharacterized protein</fullName>
    </submittedName>
</protein>
<evidence type="ECO:0000313" key="2">
    <source>
        <dbReference type="Proteomes" id="UP000622797"/>
    </source>
</evidence>
<comment type="caution">
    <text evidence="1">The sequence shown here is derived from an EMBL/GenBank/DDBJ whole genome shotgun (WGS) entry which is preliminary data.</text>
</comment>
<dbReference type="EMBL" id="JABEXW010000976">
    <property type="protein sequence ID" value="KAF4950247.1"/>
    <property type="molecule type" value="Genomic_DNA"/>
</dbReference>
<accession>A0A8H4T2V8</accession>
<sequence length="120" mass="13185">MLNEVFNASIGLMEGVIEYGADSADGLYADLDVEIAEWLVPRKLLEEFAKLKSNASQKEEEKGFGDTLVFCCMNNKLGGAETQTTLNHASNDTEATSRFTLANRIFDNVRSHYGTTSEAP</sequence>
<organism evidence="1 2">
    <name type="scientific">Fusarium sarcochroum</name>
    <dbReference type="NCBI Taxonomy" id="1208366"/>
    <lineage>
        <taxon>Eukaryota</taxon>
        <taxon>Fungi</taxon>
        <taxon>Dikarya</taxon>
        <taxon>Ascomycota</taxon>
        <taxon>Pezizomycotina</taxon>
        <taxon>Sordariomycetes</taxon>
        <taxon>Hypocreomycetidae</taxon>
        <taxon>Hypocreales</taxon>
        <taxon>Nectriaceae</taxon>
        <taxon>Fusarium</taxon>
        <taxon>Fusarium lateritium species complex</taxon>
    </lineage>
</organism>
<keyword evidence="2" id="KW-1185">Reference proteome</keyword>
<evidence type="ECO:0000313" key="1">
    <source>
        <dbReference type="EMBL" id="KAF4950247.1"/>
    </source>
</evidence>
<reference evidence="1" key="1">
    <citation type="journal article" date="2020" name="BMC Genomics">
        <title>Correction to: Identification and distribution of gene clusters required for synthesis of sphingolipid metabolism inhibitors in diverse species of the filamentous fungus Fusarium.</title>
        <authorList>
            <person name="Kim H.S."/>
            <person name="Lohmar J.M."/>
            <person name="Busman M."/>
            <person name="Brown D.W."/>
            <person name="Naumann T.A."/>
            <person name="Divon H.H."/>
            <person name="Lysoe E."/>
            <person name="Uhlig S."/>
            <person name="Proctor R.H."/>
        </authorList>
    </citation>
    <scope>NUCLEOTIDE SEQUENCE</scope>
    <source>
        <strain evidence="1">NRRL 20472</strain>
    </source>
</reference>
<dbReference type="Proteomes" id="UP000622797">
    <property type="component" value="Unassembled WGS sequence"/>
</dbReference>